<dbReference type="InterPro" id="IPR011701">
    <property type="entry name" value="MFS"/>
</dbReference>
<feature type="transmembrane region" description="Helical" evidence="6">
    <location>
        <begin position="332"/>
        <end position="352"/>
    </location>
</feature>
<dbReference type="GO" id="GO:0022857">
    <property type="term" value="F:transmembrane transporter activity"/>
    <property type="evidence" value="ECO:0007669"/>
    <property type="project" value="InterPro"/>
</dbReference>
<evidence type="ECO:0000256" key="4">
    <source>
        <dbReference type="ARBA" id="ARBA00022989"/>
    </source>
</evidence>
<dbReference type="AlphaFoldDB" id="A0A401IT49"/>
<proteinExistence type="predicted"/>
<name>A0A401IT49_9LACO</name>
<evidence type="ECO:0000313" key="8">
    <source>
        <dbReference type="Proteomes" id="UP000286848"/>
    </source>
</evidence>
<sequence length="432" mass="47584">MEKELSTTQTIAISDKESNWQIAKDVTSNFVGSLSSQMFNYGLGLMLLDQTKLALSFGLSMIIAPIIGLLFLIPVGNITDRYPHKIILNLSISVRFAALIVFALTINSFHGLFKLIPVIIFLIINEISINFSNTSYSAAVHELVNENQIQKLNSLTQGAASFSAILAPALGVGLYSTVSFEVFIYLEILAAFISWLLLQTMHFHYAETNEGQSSPKPSPLADFQAGLKYVNQRKLIKTIISIAVIANFIFTAQTIGIPYIIKNQLQFGNGPVGFLDTGSAIGMLIGSILMLVIPDKKWFTQKILLPLLFLGIEIVCLACVFLKQLTALQLEIGGTIITLLLGITLAILNITMQVRLQKTIPTNILGRVMSLLTVANTSIMPLGTLFYTFLFQHNFNGGYILLINGLALFIYTILLSPVLLKNIKHDTQYSKD</sequence>
<dbReference type="InterPro" id="IPR036259">
    <property type="entry name" value="MFS_trans_sf"/>
</dbReference>
<dbReference type="EMBL" id="BFFP01000016">
    <property type="protein sequence ID" value="GBG94720.1"/>
    <property type="molecule type" value="Genomic_DNA"/>
</dbReference>
<dbReference type="Gene3D" id="1.20.1250.20">
    <property type="entry name" value="MFS general substrate transporter like domains"/>
    <property type="match status" value="1"/>
</dbReference>
<feature type="transmembrane region" description="Helical" evidence="6">
    <location>
        <begin position="399"/>
        <end position="420"/>
    </location>
</feature>
<evidence type="ECO:0000313" key="7">
    <source>
        <dbReference type="EMBL" id="GBG94720.1"/>
    </source>
</evidence>
<dbReference type="SUPFAM" id="SSF103473">
    <property type="entry name" value="MFS general substrate transporter"/>
    <property type="match status" value="1"/>
</dbReference>
<evidence type="ECO:0000256" key="1">
    <source>
        <dbReference type="ARBA" id="ARBA00004651"/>
    </source>
</evidence>
<comment type="subcellular location">
    <subcellularLocation>
        <location evidence="1">Cell membrane</location>
        <topology evidence="1">Multi-pass membrane protein</topology>
    </subcellularLocation>
</comment>
<dbReference type="PANTHER" id="PTHR23513:SF6">
    <property type="entry name" value="MAJOR FACILITATOR SUPERFAMILY ASSOCIATED DOMAIN-CONTAINING PROTEIN"/>
    <property type="match status" value="1"/>
</dbReference>
<dbReference type="GO" id="GO:0005886">
    <property type="term" value="C:plasma membrane"/>
    <property type="evidence" value="ECO:0007669"/>
    <property type="project" value="UniProtKB-SubCell"/>
</dbReference>
<dbReference type="PANTHER" id="PTHR23513">
    <property type="entry name" value="INTEGRAL MEMBRANE EFFLUX PROTEIN-RELATED"/>
    <property type="match status" value="1"/>
</dbReference>
<feature type="transmembrane region" description="Helical" evidence="6">
    <location>
        <begin position="182"/>
        <end position="198"/>
    </location>
</feature>
<protein>
    <submittedName>
        <fullName evidence="7">Major facilitator superfamily transporter</fullName>
    </submittedName>
</protein>
<feature type="transmembrane region" description="Helical" evidence="6">
    <location>
        <begin position="273"/>
        <end position="293"/>
    </location>
</feature>
<feature type="transmembrane region" description="Helical" evidence="6">
    <location>
        <begin position="364"/>
        <end position="387"/>
    </location>
</feature>
<feature type="transmembrane region" description="Helical" evidence="6">
    <location>
        <begin position="305"/>
        <end position="326"/>
    </location>
</feature>
<feature type="transmembrane region" description="Helical" evidence="6">
    <location>
        <begin position="238"/>
        <end position="261"/>
    </location>
</feature>
<keyword evidence="3 6" id="KW-0812">Transmembrane</keyword>
<keyword evidence="8" id="KW-1185">Reference proteome</keyword>
<evidence type="ECO:0000256" key="3">
    <source>
        <dbReference type="ARBA" id="ARBA00022692"/>
    </source>
</evidence>
<keyword evidence="4 6" id="KW-1133">Transmembrane helix</keyword>
<evidence type="ECO:0000256" key="6">
    <source>
        <dbReference type="SAM" id="Phobius"/>
    </source>
</evidence>
<dbReference type="RefSeq" id="WP_124976387.1">
    <property type="nucleotide sequence ID" value="NZ_BFFP01000016.1"/>
</dbReference>
<dbReference type="Pfam" id="PF07690">
    <property type="entry name" value="MFS_1"/>
    <property type="match status" value="1"/>
</dbReference>
<organism evidence="7 8">
    <name type="scientific">Ligilactobacillus salitolerans</name>
    <dbReference type="NCBI Taxonomy" id="1808352"/>
    <lineage>
        <taxon>Bacteria</taxon>
        <taxon>Bacillati</taxon>
        <taxon>Bacillota</taxon>
        <taxon>Bacilli</taxon>
        <taxon>Lactobacillales</taxon>
        <taxon>Lactobacillaceae</taxon>
        <taxon>Ligilactobacillus</taxon>
    </lineage>
</organism>
<evidence type="ECO:0000256" key="2">
    <source>
        <dbReference type="ARBA" id="ARBA00022475"/>
    </source>
</evidence>
<feature type="transmembrane region" description="Helical" evidence="6">
    <location>
        <begin position="86"/>
        <end position="106"/>
    </location>
</feature>
<keyword evidence="5 6" id="KW-0472">Membrane</keyword>
<dbReference type="OrthoDB" id="9775268at2"/>
<feature type="transmembrane region" description="Helical" evidence="6">
    <location>
        <begin position="53"/>
        <end position="74"/>
    </location>
</feature>
<keyword evidence="2" id="KW-1003">Cell membrane</keyword>
<gene>
    <name evidence="7" type="ORF">LFYK43_11790</name>
</gene>
<reference evidence="7 8" key="1">
    <citation type="journal article" date="2019" name="Int. J. Syst. Evol. Microbiol.">
        <title>Lactobacillus salitolerans sp. nov., a novel lactic acid bacterium isolated from spent mushroom substrates.</title>
        <authorList>
            <person name="Tohno M."/>
            <person name="Tanizawa Y."/>
            <person name="Kojima Y."/>
            <person name="Sakamoto M."/>
            <person name="Nakamura Y."/>
            <person name="Ohkuma M."/>
            <person name="Kobayashi H."/>
        </authorList>
    </citation>
    <scope>NUCLEOTIDE SEQUENCE [LARGE SCALE GENOMIC DNA]</scope>
    <source>
        <strain evidence="7 8">YK43</strain>
    </source>
</reference>
<dbReference type="CDD" id="cd06173">
    <property type="entry name" value="MFS_MefA_like"/>
    <property type="match status" value="1"/>
</dbReference>
<evidence type="ECO:0000256" key="5">
    <source>
        <dbReference type="ARBA" id="ARBA00023136"/>
    </source>
</evidence>
<accession>A0A401IT49</accession>
<comment type="caution">
    <text evidence="7">The sequence shown here is derived from an EMBL/GenBank/DDBJ whole genome shotgun (WGS) entry which is preliminary data.</text>
</comment>
<dbReference type="Proteomes" id="UP000286848">
    <property type="component" value="Unassembled WGS sequence"/>
</dbReference>